<proteinExistence type="predicted"/>
<accession>A0A813KYE3</accession>
<reference evidence="2" key="1">
    <citation type="submission" date="2021-02" db="EMBL/GenBank/DDBJ databases">
        <authorList>
            <person name="Dougan E. K."/>
            <person name="Rhodes N."/>
            <person name="Thang M."/>
            <person name="Chan C."/>
        </authorList>
    </citation>
    <scope>NUCLEOTIDE SEQUENCE</scope>
</reference>
<evidence type="ECO:0000313" key="3">
    <source>
        <dbReference type="Proteomes" id="UP000626109"/>
    </source>
</evidence>
<dbReference type="Proteomes" id="UP000626109">
    <property type="component" value="Unassembled WGS sequence"/>
</dbReference>
<dbReference type="Proteomes" id="UP000654075">
    <property type="component" value="Unassembled WGS sequence"/>
</dbReference>
<dbReference type="AlphaFoldDB" id="A0A813KYE3"/>
<sequence>MEAGDRVCCRGKPGTFVGEVVSVSVKVKFPDGTRSFAPEDLRVAPALPAPGRPVAASGRKRKAYDVVCDYIHSTDCGGNEKDIASLNKRFRSLDAAATAVAEFYDMQSSMEIDKDEVVQKLRQDGSWDDEQIQHDESGRYHHDEGACYVMHASICVVQ</sequence>
<keyword evidence="4" id="KW-1185">Reference proteome</keyword>
<dbReference type="EMBL" id="CAJNNV010028417">
    <property type="protein sequence ID" value="CAE8624545.1"/>
    <property type="molecule type" value="Genomic_DNA"/>
</dbReference>
<evidence type="ECO:0000313" key="1">
    <source>
        <dbReference type="EMBL" id="CAE8624545.1"/>
    </source>
</evidence>
<evidence type="ECO:0000313" key="2">
    <source>
        <dbReference type="EMBL" id="CAE8711193.1"/>
    </source>
</evidence>
<dbReference type="EMBL" id="CAJNNW010032125">
    <property type="protein sequence ID" value="CAE8711193.1"/>
    <property type="molecule type" value="Genomic_DNA"/>
</dbReference>
<evidence type="ECO:0000313" key="4">
    <source>
        <dbReference type="Proteomes" id="UP000654075"/>
    </source>
</evidence>
<gene>
    <name evidence="1" type="ORF">PGLA1383_LOCUS41656</name>
    <name evidence="2" type="ORF">PGLA2088_LOCUS36360</name>
</gene>
<protein>
    <submittedName>
        <fullName evidence="2">Uncharacterized protein</fullName>
    </submittedName>
</protein>
<comment type="caution">
    <text evidence="2">The sequence shown here is derived from an EMBL/GenBank/DDBJ whole genome shotgun (WGS) entry which is preliminary data.</text>
</comment>
<organism evidence="2 3">
    <name type="scientific">Polarella glacialis</name>
    <name type="common">Dinoflagellate</name>
    <dbReference type="NCBI Taxonomy" id="89957"/>
    <lineage>
        <taxon>Eukaryota</taxon>
        <taxon>Sar</taxon>
        <taxon>Alveolata</taxon>
        <taxon>Dinophyceae</taxon>
        <taxon>Suessiales</taxon>
        <taxon>Suessiaceae</taxon>
        <taxon>Polarella</taxon>
    </lineage>
</organism>
<name>A0A813KYE3_POLGL</name>